<name>X0YWW4_9ZZZZ</name>
<comment type="caution">
    <text evidence="6">The sequence shown here is derived from an EMBL/GenBank/DDBJ whole genome shotgun (WGS) entry which is preliminary data.</text>
</comment>
<keyword evidence="3" id="KW-0328">Glycosyltransferase</keyword>
<sequence length="323" mass="34248">GLGHTGGTLDKLESIPGFNVNPSQDIVNKTVREAGLAVIGQGSDLAPADGRIYAVRDITATVDSIPLIVASILSKKLAEGLDGLVLDIKTGNGAFMCERNRARDLAANLIEVSKMAGLPCRALITDMNEPLAHSAGNALEIAEAIAFLKGGYRQPRLEEVILSVGAEMLLLGGLVKNVKTARFMLNGVIEMGLAAEQFARMVSMQGGPGDLLDHPDKYLQSAPVIRPLAAPHGGCIEFMDTRAIGLCIVELGGGRQSAEIKIDHRVGLSEFRLVGETLNKGDPLLVIHAADETSWQAAAEVLLNAIVIGRKKDTLPAVYETFQ</sequence>
<comment type="similarity">
    <text evidence="1">Belongs to the thymidine/pyrimidine-nucleoside phosphorylase family.</text>
</comment>
<gene>
    <name evidence="6" type="ORF">S01H4_20095</name>
</gene>
<evidence type="ECO:0000256" key="2">
    <source>
        <dbReference type="ARBA" id="ARBA00011738"/>
    </source>
</evidence>
<dbReference type="GO" id="GO:0004645">
    <property type="term" value="F:1,4-alpha-oligoglucan phosphorylase activity"/>
    <property type="evidence" value="ECO:0007669"/>
    <property type="project" value="InterPro"/>
</dbReference>
<dbReference type="InterPro" id="IPR013102">
    <property type="entry name" value="PYNP_C"/>
</dbReference>
<keyword evidence="4" id="KW-0808">Transferase</keyword>
<comment type="subunit">
    <text evidence="2">Homodimer.</text>
</comment>
<dbReference type="SMART" id="SM00941">
    <property type="entry name" value="PYNP_C"/>
    <property type="match status" value="1"/>
</dbReference>
<dbReference type="InterPro" id="IPR000053">
    <property type="entry name" value="Thymidine/pyrmidine_PPase"/>
</dbReference>
<dbReference type="Gene3D" id="3.40.1030.10">
    <property type="entry name" value="Nucleoside phosphorylase/phosphoribosyltransferase catalytic domain"/>
    <property type="match status" value="1"/>
</dbReference>
<dbReference type="GO" id="GO:0009032">
    <property type="term" value="F:thymidine phosphorylase activity"/>
    <property type="evidence" value="ECO:0007669"/>
    <property type="project" value="TreeGrafter"/>
</dbReference>
<reference evidence="6" key="1">
    <citation type="journal article" date="2014" name="Front. Microbiol.">
        <title>High frequency of phylogenetically diverse reductive dehalogenase-homologous genes in deep subseafloor sedimentary metagenomes.</title>
        <authorList>
            <person name="Kawai M."/>
            <person name="Futagami T."/>
            <person name="Toyoda A."/>
            <person name="Takaki Y."/>
            <person name="Nishi S."/>
            <person name="Hori S."/>
            <person name="Arai W."/>
            <person name="Tsubouchi T."/>
            <person name="Morono Y."/>
            <person name="Uchiyama I."/>
            <person name="Ito T."/>
            <person name="Fujiyama A."/>
            <person name="Inagaki F."/>
            <person name="Takami H."/>
        </authorList>
    </citation>
    <scope>NUCLEOTIDE SEQUENCE</scope>
    <source>
        <strain evidence="6">Expedition CK06-06</strain>
    </source>
</reference>
<dbReference type="Pfam" id="PF00591">
    <property type="entry name" value="Glycos_transf_3"/>
    <property type="match status" value="1"/>
</dbReference>
<dbReference type="NCBIfam" id="NF004490">
    <property type="entry name" value="PRK05820.1"/>
    <property type="match status" value="1"/>
</dbReference>
<dbReference type="Gene3D" id="3.90.1170.30">
    <property type="entry name" value="Pyrimidine nucleoside phosphorylase-like, C-terminal domain"/>
    <property type="match status" value="1"/>
</dbReference>
<dbReference type="GO" id="GO:0006206">
    <property type="term" value="P:pyrimidine nucleobase metabolic process"/>
    <property type="evidence" value="ECO:0007669"/>
    <property type="project" value="InterPro"/>
</dbReference>
<proteinExistence type="inferred from homology"/>
<evidence type="ECO:0000256" key="3">
    <source>
        <dbReference type="ARBA" id="ARBA00022676"/>
    </source>
</evidence>
<dbReference type="GO" id="GO:0006213">
    <property type="term" value="P:pyrimidine nucleoside metabolic process"/>
    <property type="evidence" value="ECO:0007669"/>
    <property type="project" value="InterPro"/>
</dbReference>
<dbReference type="Pfam" id="PF07831">
    <property type="entry name" value="PYNP_C"/>
    <property type="match status" value="1"/>
</dbReference>
<dbReference type="PANTHER" id="PTHR10515:SF0">
    <property type="entry name" value="THYMIDINE PHOSPHORYLASE"/>
    <property type="match status" value="1"/>
</dbReference>
<dbReference type="SUPFAM" id="SSF54680">
    <property type="entry name" value="Pyrimidine nucleoside phosphorylase C-terminal domain"/>
    <property type="match status" value="1"/>
</dbReference>
<dbReference type="FunFam" id="3.40.1030.10:FF:000003">
    <property type="entry name" value="Pyrimidine-nucleoside phosphorylase"/>
    <property type="match status" value="1"/>
</dbReference>
<evidence type="ECO:0000313" key="6">
    <source>
        <dbReference type="EMBL" id="GAG61364.1"/>
    </source>
</evidence>
<dbReference type="InterPro" id="IPR035902">
    <property type="entry name" value="Nuc_phospho_transferase"/>
</dbReference>
<dbReference type="GO" id="GO:0005829">
    <property type="term" value="C:cytosol"/>
    <property type="evidence" value="ECO:0007669"/>
    <property type="project" value="TreeGrafter"/>
</dbReference>
<evidence type="ECO:0000259" key="5">
    <source>
        <dbReference type="SMART" id="SM00941"/>
    </source>
</evidence>
<dbReference type="EMBL" id="BART01009008">
    <property type="protein sequence ID" value="GAG61364.1"/>
    <property type="molecule type" value="Genomic_DNA"/>
</dbReference>
<evidence type="ECO:0000256" key="1">
    <source>
        <dbReference type="ARBA" id="ARBA00006915"/>
    </source>
</evidence>
<dbReference type="AlphaFoldDB" id="X0YWW4"/>
<dbReference type="InterPro" id="IPR000312">
    <property type="entry name" value="Glycosyl_Trfase_fam3"/>
</dbReference>
<dbReference type="SUPFAM" id="SSF52418">
    <property type="entry name" value="Nucleoside phosphorylase/phosphoribosyltransferase catalytic domain"/>
    <property type="match status" value="1"/>
</dbReference>
<accession>X0YWW4</accession>
<organism evidence="6">
    <name type="scientific">marine sediment metagenome</name>
    <dbReference type="NCBI Taxonomy" id="412755"/>
    <lineage>
        <taxon>unclassified sequences</taxon>
        <taxon>metagenomes</taxon>
        <taxon>ecological metagenomes</taxon>
    </lineage>
</organism>
<feature type="domain" description="Pyrimidine nucleoside phosphorylase C-terminal" evidence="5">
    <location>
        <begin position="235"/>
        <end position="309"/>
    </location>
</feature>
<dbReference type="InterPro" id="IPR036566">
    <property type="entry name" value="PYNP-like_C_sf"/>
</dbReference>
<dbReference type="PANTHER" id="PTHR10515">
    <property type="entry name" value="THYMIDINE PHOSPHORYLASE"/>
    <property type="match status" value="1"/>
</dbReference>
<feature type="non-terminal residue" evidence="6">
    <location>
        <position position="1"/>
    </location>
</feature>
<evidence type="ECO:0000256" key="4">
    <source>
        <dbReference type="ARBA" id="ARBA00022679"/>
    </source>
</evidence>
<protein>
    <recommendedName>
        <fullName evidence="5">Pyrimidine nucleoside phosphorylase C-terminal domain-containing protein</fullName>
    </recommendedName>
</protein>